<keyword evidence="6" id="KW-0012">Acyltransferase</keyword>
<dbReference type="EC" id="2.3.2.15" evidence="1"/>
<protein>
    <recommendedName>
        <fullName evidence="1">glutathione gamma-glutamylcysteinyltransferase</fullName>
        <ecNumber evidence="1">2.3.2.15</ecNumber>
    </recommendedName>
</protein>
<dbReference type="PANTHER" id="PTHR33447:SF2">
    <property type="entry name" value="GLUTATHIONE GAMMA-GLUTAMYLCYSTEINYLTRANSFERASE"/>
    <property type="match status" value="1"/>
</dbReference>
<dbReference type="PANTHER" id="PTHR33447">
    <property type="entry name" value="GLUTATHIONE GAMMA-GLUTAMYLCYSTEINYLTRANSFERASE"/>
    <property type="match status" value="1"/>
</dbReference>
<evidence type="ECO:0000313" key="7">
    <source>
        <dbReference type="Proteomes" id="UP000597762"/>
    </source>
</evidence>
<dbReference type="GO" id="GO:0010273">
    <property type="term" value="P:detoxification of copper ion"/>
    <property type="evidence" value="ECO:0007669"/>
    <property type="project" value="TreeGrafter"/>
</dbReference>
<dbReference type="OrthoDB" id="448954at2759"/>
<keyword evidence="7" id="KW-1185">Reference proteome</keyword>
<dbReference type="GO" id="GO:0098849">
    <property type="term" value="P:cellular detoxification of cadmium ion"/>
    <property type="evidence" value="ECO:0007669"/>
    <property type="project" value="TreeGrafter"/>
</dbReference>
<evidence type="ECO:0000256" key="3">
    <source>
        <dbReference type="ARBA" id="ARBA00022679"/>
    </source>
</evidence>
<dbReference type="Gene3D" id="3.90.70.30">
    <property type="entry name" value="Phytochelatin synthase, N-terminal domain"/>
    <property type="match status" value="1"/>
</dbReference>
<dbReference type="SUPFAM" id="SSF54001">
    <property type="entry name" value="Cysteine proteinases"/>
    <property type="match status" value="1"/>
</dbReference>
<keyword evidence="3 6" id="KW-0808">Transferase</keyword>
<evidence type="ECO:0000256" key="2">
    <source>
        <dbReference type="ARBA" id="ARBA00022539"/>
    </source>
</evidence>
<comment type="caution">
    <text evidence="6">The sequence shown here is derived from an EMBL/GenBank/DDBJ whole genome shotgun (WGS) entry which is preliminary data.</text>
</comment>
<evidence type="ECO:0000256" key="1">
    <source>
        <dbReference type="ARBA" id="ARBA00012468"/>
    </source>
</evidence>
<dbReference type="GO" id="GO:0016756">
    <property type="term" value="F:glutathione gamma-glutamylcysteinyltransferase activity"/>
    <property type="evidence" value="ECO:0007669"/>
    <property type="project" value="UniProtKB-EC"/>
</dbReference>
<dbReference type="EMBL" id="CAHIKZ030001057">
    <property type="protein sequence ID" value="CAE1250999.1"/>
    <property type="molecule type" value="Genomic_DNA"/>
</dbReference>
<organism evidence="6 7">
    <name type="scientific">Acanthosepion pharaonis</name>
    <name type="common">Pharaoh cuttlefish</name>
    <name type="synonym">Sepia pharaonis</name>
    <dbReference type="NCBI Taxonomy" id="158019"/>
    <lineage>
        <taxon>Eukaryota</taxon>
        <taxon>Metazoa</taxon>
        <taxon>Spiralia</taxon>
        <taxon>Lophotrochozoa</taxon>
        <taxon>Mollusca</taxon>
        <taxon>Cephalopoda</taxon>
        <taxon>Coleoidea</taxon>
        <taxon>Decapodiformes</taxon>
        <taxon>Sepiida</taxon>
        <taxon>Sepiina</taxon>
        <taxon>Sepiidae</taxon>
        <taxon>Acanthosepion</taxon>
    </lineage>
</organism>
<name>A0A812C070_ACAPH</name>
<dbReference type="FunFam" id="3.90.70.30:FF:000001">
    <property type="entry name" value="Glutathione gamma-glutamylcysteinyltransferase 1"/>
    <property type="match status" value="1"/>
</dbReference>
<dbReference type="InterPro" id="IPR038156">
    <property type="entry name" value="PCS_N_sf"/>
</dbReference>
<gene>
    <name evidence="6" type="ORF">SPHA_27361</name>
</gene>
<reference evidence="6" key="1">
    <citation type="submission" date="2021-01" db="EMBL/GenBank/DDBJ databases">
        <authorList>
            <person name="Li R."/>
            <person name="Bekaert M."/>
        </authorList>
    </citation>
    <scope>NUCLEOTIDE SEQUENCE</scope>
    <source>
        <strain evidence="6">Farmed</strain>
    </source>
</reference>
<feature type="domain" description="Peptidase C83" evidence="5">
    <location>
        <begin position="23"/>
        <end position="242"/>
    </location>
</feature>
<dbReference type="InterPro" id="IPR007719">
    <property type="entry name" value="PCS_N"/>
</dbReference>
<keyword evidence="4" id="KW-0479">Metal-binding</keyword>
<sequence length="398" mass="45742">MTKKLTTTTIYLDRSQIMSNPEKPKMEFFRRILPEECISFYSEEGKAIFSEALSTGHMNCYFKLAAQFRTQDEPAYCGLSTLVMILNALDVDPGVVWKGPWRWYHENMLDCCIPLNIIKNEGINLEQFACIAECNSLLTTCNRPNQDSSDAFRQVINEYTQRDDAFIVATYSRKVLKQTGDGHFSPIAGFHPGKDLVLIMDTARFKYPPHWIKVSLLLKAMNAQDKSTGLSRGYIILKKKQNSGPLILFSISKNWSLSLHYSTPPEILTFLKKWSSYLQEETAEDSQERIVSQAVDKLLSLTMELKAEHKLLQTQKVDTCCPSEVTSQYQCIIHELLQQLEQTELFSIIEEQMKHQEAKMMAEPTNPVSDKYLHCSQRIFGHSAALEEWHHKIKTNLH</sequence>
<keyword evidence="2" id="KW-0104">Cadmium</keyword>
<dbReference type="InterPro" id="IPR038765">
    <property type="entry name" value="Papain-like_cys_pep_sf"/>
</dbReference>
<evidence type="ECO:0000259" key="5">
    <source>
        <dbReference type="PROSITE" id="PS51443"/>
    </source>
</evidence>
<dbReference type="Pfam" id="PF05023">
    <property type="entry name" value="Phytochelatin"/>
    <property type="match status" value="1"/>
</dbReference>
<proteinExistence type="predicted"/>
<dbReference type="PROSITE" id="PS51443">
    <property type="entry name" value="PCS"/>
    <property type="match status" value="1"/>
</dbReference>
<evidence type="ECO:0000313" key="6">
    <source>
        <dbReference type="EMBL" id="CAE1250999.1"/>
    </source>
</evidence>
<dbReference type="GO" id="GO:0046872">
    <property type="term" value="F:metal ion binding"/>
    <property type="evidence" value="ECO:0007669"/>
    <property type="project" value="UniProtKB-KW"/>
</dbReference>
<dbReference type="Proteomes" id="UP000597762">
    <property type="component" value="Unassembled WGS sequence"/>
</dbReference>
<dbReference type="GO" id="GO:0046938">
    <property type="term" value="P:phytochelatin biosynthetic process"/>
    <property type="evidence" value="ECO:0007669"/>
    <property type="project" value="InterPro"/>
</dbReference>
<dbReference type="InterPro" id="IPR040409">
    <property type="entry name" value="PCS-like"/>
</dbReference>
<evidence type="ECO:0000256" key="4">
    <source>
        <dbReference type="ARBA" id="ARBA00022723"/>
    </source>
</evidence>
<dbReference type="AlphaFoldDB" id="A0A812C070"/>
<accession>A0A812C070</accession>